<dbReference type="InterPro" id="IPR026265">
    <property type="entry name" value="LptC"/>
</dbReference>
<gene>
    <name evidence="1" type="primary">lptC</name>
    <name evidence="1" type="ORF">ACFSR2_18160</name>
</gene>
<dbReference type="PROSITE" id="PS51257">
    <property type="entry name" value="PROKAR_LIPOPROTEIN"/>
    <property type="match status" value="1"/>
</dbReference>
<dbReference type="NCBIfam" id="TIGR04409">
    <property type="entry name" value="LptC_YrbK"/>
    <property type="match status" value="1"/>
</dbReference>
<dbReference type="RefSeq" id="WP_340239482.1">
    <property type="nucleotide sequence ID" value="NZ_JBBEWC010000013.1"/>
</dbReference>
<organism evidence="1 2">
    <name type="scientific">Emticicia soli</name>
    <dbReference type="NCBI Taxonomy" id="2027878"/>
    <lineage>
        <taxon>Bacteria</taxon>
        <taxon>Pseudomonadati</taxon>
        <taxon>Bacteroidota</taxon>
        <taxon>Cytophagia</taxon>
        <taxon>Cytophagales</taxon>
        <taxon>Leadbetterellaceae</taxon>
        <taxon>Emticicia</taxon>
    </lineage>
</organism>
<evidence type="ECO:0000313" key="2">
    <source>
        <dbReference type="Proteomes" id="UP001597510"/>
    </source>
</evidence>
<protein>
    <submittedName>
        <fullName evidence="1">LPS export ABC transporter periplasmic protein LptC</fullName>
    </submittedName>
</protein>
<dbReference type="EMBL" id="JBHULC010000022">
    <property type="protein sequence ID" value="MFD2522830.1"/>
    <property type="molecule type" value="Genomic_DNA"/>
</dbReference>
<dbReference type="Pfam" id="PF06835">
    <property type="entry name" value="LptC"/>
    <property type="match status" value="1"/>
</dbReference>
<accession>A0ABW5JE50</accession>
<dbReference type="Proteomes" id="UP001597510">
    <property type="component" value="Unassembled WGS sequence"/>
</dbReference>
<keyword evidence="2" id="KW-1185">Reference proteome</keyword>
<dbReference type="Gene3D" id="2.60.450.10">
    <property type="entry name" value="Lipopolysaccharide (LPS) transport protein A like domain"/>
    <property type="match status" value="1"/>
</dbReference>
<evidence type="ECO:0000313" key="1">
    <source>
        <dbReference type="EMBL" id="MFD2522830.1"/>
    </source>
</evidence>
<dbReference type="InterPro" id="IPR010664">
    <property type="entry name" value="LipoPS_assembly_LptC-rel"/>
</dbReference>
<name>A0ABW5JE50_9BACT</name>
<comment type="caution">
    <text evidence="1">The sequence shown here is derived from an EMBL/GenBank/DDBJ whole genome shotgun (WGS) entry which is preliminary data.</text>
</comment>
<sequence length="201" mass="22671">MATKSIISCFSFRNLILGLLVSGSLLLLSCEEKKKAGPPQKYNGPLMETDNLAIMMSDSGKTTIKVTTARQIKLQNEDEIYPKTVYVTFFDKNGVEYSSLRGDSGRFYRNEGLYKVMGNVFFFNRLKQQSLSTDLLNWSSNKRKVYTDLPFIIKTKFDEIHGVGMEADQDFTNYTMRKTKGVFAIDSVATDNEAAVDTTSN</sequence>
<reference evidence="2" key="1">
    <citation type="journal article" date="2019" name="Int. J. Syst. Evol. Microbiol.">
        <title>The Global Catalogue of Microorganisms (GCM) 10K type strain sequencing project: providing services to taxonomists for standard genome sequencing and annotation.</title>
        <authorList>
            <consortium name="The Broad Institute Genomics Platform"/>
            <consortium name="The Broad Institute Genome Sequencing Center for Infectious Disease"/>
            <person name="Wu L."/>
            <person name="Ma J."/>
        </authorList>
    </citation>
    <scope>NUCLEOTIDE SEQUENCE [LARGE SCALE GENOMIC DNA]</scope>
    <source>
        <strain evidence="2">KCTC 52344</strain>
    </source>
</reference>
<proteinExistence type="predicted"/>